<sequence length="504" mass="57081">MACKKGMHPRNPYRDKPPDFSSLARKHAEFRSHCYVAPNGKLLLNFRSSDAVRALTKILLQEDFGLNVELPSDCLVPRVPQRLNYVLFIDDLIKMNKLKDDIIGIDIGTGASCIYALLGAKNFKWHFVATETDALAVEVASKNVAQNSLEEYIDVVAVDKDRLIKDIVREHPSSQFTFCMCNPPFYEQEESEQKFSYIAGGVMSNSSSSSGVRSAPHSATIARTNELSVDGGEVAFVGRLIEDSVILQKSVMFYTSMIGKKSSLTELKKKLRRFPNVRFIVETLNQGKTQRWILTWTFHSNLKLSLLTKDFAPLEMPLPDQINNEDQILSWMKRILDEIDINYEEIENRRLHCEAIRNTWSQQRQRKRLLNIPSAPLCSTVSDGVMPAKKRIRLAKVDVGVNVAMGVGDGRDSFGEAGNFNHCFSEQFKLCAGKVNVSVQAYIPSIIDINSAVRFCVDWSEDCNILILKWIDGSRQALHQISQYVRNQLQKMEKMPLSLCFARD</sequence>
<reference evidence="5" key="1">
    <citation type="submission" date="2017-02" db="UniProtKB">
        <authorList>
            <consortium name="WormBaseParasite"/>
        </authorList>
    </citation>
    <scope>IDENTIFICATION</scope>
</reference>
<dbReference type="InterPro" id="IPR010286">
    <property type="entry name" value="METTL16/RlmF"/>
</dbReference>
<dbReference type="PANTHER" id="PTHR13393:SF0">
    <property type="entry name" value="RNA N6-ADENOSINE-METHYLTRANSFERASE METTL16"/>
    <property type="match status" value="1"/>
</dbReference>
<dbReference type="GO" id="GO:0005634">
    <property type="term" value="C:nucleus"/>
    <property type="evidence" value="ECO:0007669"/>
    <property type="project" value="TreeGrafter"/>
</dbReference>
<dbReference type="SUPFAM" id="SSF53335">
    <property type="entry name" value="S-adenosyl-L-methionine-dependent methyltransferases"/>
    <property type="match status" value="1"/>
</dbReference>
<dbReference type="GO" id="GO:0070475">
    <property type="term" value="P:rRNA base methylation"/>
    <property type="evidence" value="ECO:0007669"/>
    <property type="project" value="TreeGrafter"/>
</dbReference>
<keyword evidence="4" id="KW-1185">Reference proteome</keyword>
<dbReference type="WBParaSite" id="SMUV_0000155901-mRNA-1">
    <property type="protein sequence ID" value="SMUV_0000155901-mRNA-1"/>
    <property type="gene ID" value="SMUV_0000155901"/>
</dbReference>
<dbReference type="Proteomes" id="UP000046393">
    <property type="component" value="Unplaced"/>
</dbReference>
<dbReference type="Gene3D" id="3.40.50.150">
    <property type="entry name" value="Vaccinia Virus protein VP39"/>
    <property type="match status" value="1"/>
</dbReference>
<accession>A0A0N5ABN3</accession>
<name>A0A0N5ABN3_9BILA</name>
<evidence type="ECO:0000256" key="1">
    <source>
        <dbReference type="ARBA" id="ARBA00022603"/>
    </source>
</evidence>
<organism evidence="4 5">
    <name type="scientific">Syphacia muris</name>
    <dbReference type="NCBI Taxonomy" id="451379"/>
    <lineage>
        <taxon>Eukaryota</taxon>
        <taxon>Metazoa</taxon>
        <taxon>Ecdysozoa</taxon>
        <taxon>Nematoda</taxon>
        <taxon>Chromadorea</taxon>
        <taxon>Rhabditida</taxon>
        <taxon>Spirurina</taxon>
        <taxon>Oxyuridomorpha</taxon>
        <taxon>Oxyuroidea</taxon>
        <taxon>Oxyuridae</taxon>
        <taxon>Syphacia</taxon>
    </lineage>
</organism>
<dbReference type="STRING" id="451379.A0A0N5ABN3"/>
<evidence type="ECO:0000256" key="3">
    <source>
        <dbReference type="PIRSR" id="PIRSR037350-1"/>
    </source>
</evidence>
<dbReference type="GO" id="GO:0008168">
    <property type="term" value="F:methyltransferase activity"/>
    <property type="evidence" value="ECO:0007669"/>
    <property type="project" value="UniProtKB-UniRule"/>
</dbReference>
<dbReference type="AlphaFoldDB" id="A0A0N5ABN3"/>
<feature type="binding site" evidence="3">
    <location>
        <position position="108"/>
    </location>
    <ligand>
        <name>S-adenosyl-L-methionine</name>
        <dbReference type="ChEBI" id="CHEBI:59789"/>
    </ligand>
</feature>
<feature type="binding site" evidence="3">
    <location>
        <position position="131"/>
    </location>
    <ligand>
        <name>S-adenosyl-L-methionine</name>
        <dbReference type="ChEBI" id="CHEBI:59789"/>
    </ligand>
</feature>
<protein>
    <submittedName>
        <fullName evidence="5">U6 small nuclear RNA (adenine-(43)-N(6))-methyltransferase</fullName>
    </submittedName>
</protein>
<feature type="binding site" evidence="3">
    <location>
        <position position="182"/>
    </location>
    <ligand>
        <name>S-adenosyl-L-methionine</name>
        <dbReference type="ChEBI" id="CHEBI:59789"/>
    </ligand>
</feature>
<dbReference type="CDD" id="cd02440">
    <property type="entry name" value="AdoMet_MTases"/>
    <property type="match status" value="1"/>
</dbReference>
<dbReference type="PANTHER" id="PTHR13393">
    <property type="entry name" value="SAM-DEPENDENT METHYLTRANSFERASE"/>
    <property type="match status" value="1"/>
</dbReference>
<proteinExistence type="predicted"/>
<evidence type="ECO:0000256" key="2">
    <source>
        <dbReference type="ARBA" id="ARBA00022679"/>
    </source>
</evidence>
<keyword evidence="2" id="KW-0808">Transferase</keyword>
<evidence type="ECO:0000313" key="4">
    <source>
        <dbReference type="Proteomes" id="UP000046393"/>
    </source>
</evidence>
<dbReference type="InterPro" id="IPR029063">
    <property type="entry name" value="SAM-dependent_MTases_sf"/>
</dbReference>
<dbReference type="Pfam" id="PF05971">
    <property type="entry name" value="Methyltransf_10"/>
    <property type="match status" value="1"/>
</dbReference>
<evidence type="ECO:0000313" key="5">
    <source>
        <dbReference type="WBParaSite" id="SMUV_0000155901-mRNA-1"/>
    </source>
</evidence>
<keyword evidence="3" id="KW-0949">S-adenosyl-L-methionine</keyword>
<keyword evidence="1" id="KW-0489">Methyltransferase</keyword>
<feature type="binding site" evidence="3">
    <location>
        <position position="82"/>
    </location>
    <ligand>
        <name>S-adenosyl-L-methionine</name>
        <dbReference type="ChEBI" id="CHEBI:59789"/>
    </ligand>
</feature>